<feature type="region of interest" description="Disordered" evidence="6">
    <location>
        <begin position="721"/>
        <end position="744"/>
    </location>
</feature>
<dbReference type="PANTHER" id="PTHR24168">
    <property type="entry name" value="KN MOTIF AND ANKYRIN REPEAT DOMAIN-CONTAINING"/>
    <property type="match status" value="1"/>
</dbReference>
<dbReference type="PROSITE" id="PS50088">
    <property type="entry name" value="ANK_REPEAT"/>
    <property type="match status" value="2"/>
</dbReference>
<dbReference type="InterPro" id="IPR002110">
    <property type="entry name" value="Ankyrin_rpt"/>
</dbReference>
<evidence type="ECO:0000313" key="8">
    <source>
        <dbReference type="Proteomes" id="UP000005408"/>
    </source>
</evidence>
<feature type="compositionally biased region" description="Pro residues" evidence="6">
    <location>
        <begin position="466"/>
        <end position="480"/>
    </location>
</feature>
<feature type="region of interest" description="Disordered" evidence="6">
    <location>
        <begin position="1146"/>
        <end position="1178"/>
    </location>
</feature>
<name>A0A8W8ISN0_MAGGI</name>
<dbReference type="FunFam" id="1.25.40.20:FF:000017">
    <property type="entry name" value="KN motif and ankyrin repeat domain-containing protein 1"/>
    <property type="match status" value="1"/>
</dbReference>
<dbReference type="PROSITE" id="PS50297">
    <property type="entry name" value="ANK_REP_REGION"/>
    <property type="match status" value="2"/>
</dbReference>
<evidence type="ECO:0000256" key="1">
    <source>
        <dbReference type="ARBA" id="ARBA00022553"/>
    </source>
</evidence>
<dbReference type="GO" id="GO:0030837">
    <property type="term" value="P:negative regulation of actin filament polymerization"/>
    <property type="evidence" value="ECO:0007669"/>
    <property type="project" value="InterPro"/>
</dbReference>
<evidence type="ECO:0000313" key="7">
    <source>
        <dbReference type="EnsemblMetazoa" id="G1549.7:cds"/>
    </source>
</evidence>
<feature type="compositionally biased region" description="Polar residues" evidence="6">
    <location>
        <begin position="1001"/>
        <end position="1014"/>
    </location>
</feature>
<dbReference type="InterPro" id="IPR047184">
    <property type="entry name" value="KANK1-4"/>
</dbReference>
<dbReference type="InterPro" id="IPR021939">
    <property type="entry name" value="KN_motif"/>
</dbReference>
<dbReference type="OMA" id="HVHEKEF"/>
<dbReference type="Pfam" id="PF12075">
    <property type="entry name" value="KN_motif"/>
    <property type="match status" value="1"/>
</dbReference>
<protein>
    <recommendedName>
        <fullName evidence="9">KN motif and ankyrin repeat domain-containing protein 1</fullName>
    </recommendedName>
</protein>
<feature type="repeat" description="ANK" evidence="5">
    <location>
        <begin position="1411"/>
        <end position="1443"/>
    </location>
</feature>
<dbReference type="InterPro" id="IPR036770">
    <property type="entry name" value="Ankyrin_rpt-contain_sf"/>
</dbReference>
<dbReference type="GO" id="GO:0005737">
    <property type="term" value="C:cytoplasm"/>
    <property type="evidence" value="ECO:0007669"/>
    <property type="project" value="TreeGrafter"/>
</dbReference>
<evidence type="ECO:0000256" key="4">
    <source>
        <dbReference type="ARBA" id="ARBA00023054"/>
    </source>
</evidence>
<feature type="region of interest" description="Disordered" evidence="6">
    <location>
        <begin position="460"/>
        <end position="480"/>
    </location>
</feature>
<feature type="region of interest" description="Disordered" evidence="6">
    <location>
        <begin position="1195"/>
        <end position="1227"/>
    </location>
</feature>
<feature type="compositionally biased region" description="Polar residues" evidence="6">
    <location>
        <begin position="729"/>
        <end position="739"/>
    </location>
</feature>
<feature type="region of interest" description="Disordered" evidence="6">
    <location>
        <begin position="1"/>
        <end position="124"/>
    </location>
</feature>
<feature type="compositionally biased region" description="Basic and acidic residues" evidence="6">
    <location>
        <begin position="1"/>
        <end position="18"/>
    </location>
</feature>
<dbReference type="PANTHER" id="PTHR24168:SF21">
    <property type="entry name" value="KANK, ISOFORM D"/>
    <property type="match status" value="1"/>
</dbReference>
<feature type="compositionally biased region" description="Polar residues" evidence="6">
    <location>
        <begin position="1147"/>
        <end position="1157"/>
    </location>
</feature>
<dbReference type="SUPFAM" id="SSF48403">
    <property type="entry name" value="Ankyrin repeat"/>
    <property type="match status" value="1"/>
</dbReference>
<feature type="repeat" description="ANK" evidence="5">
    <location>
        <begin position="1339"/>
        <end position="1364"/>
    </location>
</feature>
<feature type="compositionally biased region" description="Pro residues" evidence="6">
    <location>
        <begin position="56"/>
        <end position="70"/>
    </location>
</feature>
<dbReference type="Gene3D" id="1.25.40.20">
    <property type="entry name" value="Ankyrin repeat-containing domain"/>
    <property type="match status" value="1"/>
</dbReference>
<feature type="compositionally biased region" description="Polar residues" evidence="6">
    <location>
        <begin position="72"/>
        <end position="109"/>
    </location>
</feature>
<dbReference type="EnsemblMetazoa" id="G1549.7">
    <property type="protein sequence ID" value="G1549.7:cds"/>
    <property type="gene ID" value="G1549"/>
</dbReference>
<evidence type="ECO:0000256" key="6">
    <source>
        <dbReference type="SAM" id="MobiDB-lite"/>
    </source>
</evidence>
<keyword evidence="2" id="KW-0677">Repeat</keyword>
<keyword evidence="8" id="KW-1185">Reference proteome</keyword>
<dbReference type="Pfam" id="PF12796">
    <property type="entry name" value="Ank_2"/>
    <property type="match status" value="2"/>
</dbReference>
<organism evidence="7 8">
    <name type="scientific">Magallana gigas</name>
    <name type="common">Pacific oyster</name>
    <name type="synonym">Crassostrea gigas</name>
    <dbReference type="NCBI Taxonomy" id="29159"/>
    <lineage>
        <taxon>Eukaryota</taxon>
        <taxon>Metazoa</taxon>
        <taxon>Spiralia</taxon>
        <taxon>Lophotrochozoa</taxon>
        <taxon>Mollusca</taxon>
        <taxon>Bivalvia</taxon>
        <taxon>Autobranchia</taxon>
        <taxon>Pteriomorphia</taxon>
        <taxon>Ostreida</taxon>
        <taxon>Ostreoidea</taxon>
        <taxon>Ostreidae</taxon>
        <taxon>Magallana</taxon>
    </lineage>
</organism>
<dbReference type="GO" id="GO:0005856">
    <property type="term" value="C:cytoskeleton"/>
    <property type="evidence" value="ECO:0007669"/>
    <property type="project" value="TreeGrafter"/>
</dbReference>
<feature type="compositionally biased region" description="Polar residues" evidence="6">
    <location>
        <begin position="32"/>
        <end position="48"/>
    </location>
</feature>
<reference evidence="7" key="1">
    <citation type="submission" date="2022-08" db="UniProtKB">
        <authorList>
            <consortium name="EnsemblMetazoa"/>
        </authorList>
    </citation>
    <scope>IDENTIFICATION</scope>
    <source>
        <strain evidence="7">05x7-T-G4-1.051#20</strain>
    </source>
</reference>
<proteinExistence type="predicted"/>
<keyword evidence="1" id="KW-0597">Phosphoprotein</keyword>
<evidence type="ECO:0000256" key="5">
    <source>
        <dbReference type="PROSITE-ProRule" id="PRU00023"/>
    </source>
</evidence>
<sequence length="1532" mass="168793">MDAKETKERMLFIHESPHGEQMSSSVEKRVFQSDNVMSTSEVRTTTNGVPAWGVPPRIPSPGIPPPPPPRQYHSQVTANYNTESTGSQSSRNYSTSSMQKSNSSGQQTSLRRHQSDSGFVNGERYNSVGREIATAQIRGGDVTKMPGNGYHRERVQQVVTINEGDKCTCCPYGYHVDLDFVNYCETLADGSYLTKLKRIQREKRKLRKSMEFFLQQQENQEHSSPPPDLVQNVNVQATAFLKNIEYKDSATNKVLEEIDSSVDQTLHSIDSMMYTTQAHSQLVSSDDDISPSSNPNFNTFPMSKSYKNQNVEDEVITRDFSLRELGRSDSKESLSSISTMASDTYNLVPVKVTGFAQMTGGGSTSENNARFTHITTEELEYTMATHLPTEESTTTNISKSSMETVRKTMESSLQRIRELEEQVKAIPVLQVRISVLKEEKRLLMLQQKARNQKLNTRTIGVGESPVIPPPSPKSPPPTLPKPKVKNVGVGDHNIIEVYLLQPDLSPTCTIHDNEKFFSETTVIERDHYQGVFAPFAKHLPKPPTRTVGIGEGNVFDDGLRIHEKELRTVIIGKESVGKRNVGVDCRVATRDVGMNFSLDDEKPATRSVGVNVDSEAWLTTLNVKASEVRKAMQEALHRSVKTVGVSCDFKAQTVDTGVQYTHQHFRSIGVGDESVEKPQIPTRTVGVEAQPETMSKAANTDYGWKVDSATNTVKFFTDNKGVQSEKTRQGTMSTMTEGTRTYHETTQTEHRIFLALNMVKNTECNTEEKKKRTVSCDTDIRELTNADYGFHITFRGRNINSYDAGCNTERKKMCSVGVGEGKIEYEDEPMMEETTEEVTYVTQTQIIEAAQQNLARGKQITRTYGTVSSADRSALTKQLLEKGVVEIPQSSVIIQEISSSEGPMDIKTEETHQSLGSQCDDGAMSSESRTSSRMYSSARYGTVSDDSFPGLTDKNETVVYSSSKFGSGGSSDMSRFDVSDMLKEQENSGQGSESLVEKKITSQGGNTFSVTTITTKKHSGDNEGGEETLLDGGERLRVLTGRATDQSGDSSASGMHRVTHHSSTMSYDGDSSDSGMSSFAKEQSSKGLDNDSVGELRMTSSESSSSGVDTSNEDQEEVHVITETYSLRDIGGQSYYEKYIKSAGMESENTAGRGQDSSDLDTMDSISSGSLKSCMKKSKSENGVKRGITFAETVTGGYTSSSNGEESSEENPSDTESTTSYEEGSYDGREGSIVYQCKDDVAIASGAPGAMMFDQNIREIFELNPEMRESCQTLAKYLENSTEVTTKQLNMSIEAIKKEWFKVSSHKLSDPNQVEDYLSSFNEISKPCLKHIVNLQDDNGNTAIHYAVSHCNFDIVSLLLDTGVIDLIKQNKAGYTATMLATLAYPQTDRQQDVIQRLFSMGDINAKASKDGQTALMLAVSQGRKEMVQMLLDVGANVNAQDNEGSTAMMCACEHGHTEIVKILLAHPDCDATIADNDNCTPLKIAMDAGHKDIGVLLYAHLNFKQTQVNLGLVRKKKVSSSSSPLPSPTFR</sequence>
<feature type="region of interest" description="Disordered" evidence="6">
    <location>
        <begin position="982"/>
        <end position="1118"/>
    </location>
</feature>
<evidence type="ECO:0000256" key="3">
    <source>
        <dbReference type="ARBA" id="ARBA00023043"/>
    </source>
</evidence>
<dbReference type="OrthoDB" id="5406014at2759"/>
<keyword evidence="4" id="KW-0175">Coiled coil</keyword>
<feature type="compositionally biased region" description="Low complexity" evidence="6">
    <location>
        <begin position="1062"/>
        <end position="1078"/>
    </location>
</feature>
<feature type="compositionally biased region" description="Polar residues" evidence="6">
    <location>
        <begin position="1043"/>
        <end position="1053"/>
    </location>
</feature>
<dbReference type="SMART" id="SM00248">
    <property type="entry name" value="ANK"/>
    <property type="match status" value="5"/>
</dbReference>
<accession>A0A8W8ISN0</accession>
<feature type="compositionally biased region" description="Low complexity" evidence="6">
    <location>
        <begin position="923"/>
        <end position="940"/>
    </location>
</feature>
<dbReference type="Proteomes" id="UP000005408">
    <property type="component" value="Unassembled WGS sequence"/>
</dbReference>
<keyword evidence="3 5" id="KW-0040">ANK repeat</keyword>
<evidence type="ECO:0000256" key="2">
    <source>
        <dbReference type="ARBA" id="ARBA00022737"/>
    </source>
</evidence>
<evidence type="ECO:0008006" key="9">
    <source>
        <dbReference type="Google" id="ProtNLM"/>
    </source>
</evidence>
<feature type="region of interest" description="Disordered" evidence="6">
    <location>
        <begin position="910"/>
        <end position="952"/>
    </location>
</feature>